<feature type="compositionally biased region" description="Low complexity" evidence="17">
    <location>
        <begin position="1139"/>
        <end position="1157"/>
    </location>
</feature>
<organism evidence="21 22">
    <name type="scientific">Eublepharis macularius</name>
    <name type="common">Leopard gecko</name>
    <name type="synonym">Cyrtodactylus macularius</name>
    <dbReference type="NCBI Taxonomy" id="481883"/>
    <lineage>
        <taxon>Eukaryota</taxon>
        <taxon>Metazoa</taxon>
        <taxon>Chordata</taxon>
        <taxon>Craniata</taxon>
        <taxon>Vertebrata</taxon>
        <taxon>Euteleostomi</taxon>
        <taxon>Lepidosauria</taxon>
        <taxon>Squamata</taxon>
        <taxon>Bifurcata</taxon>
        <taxon>Gekkota</taxon>
        <taxon>Eublepharidae</taxon>
        <taxon>Eublepharinae</taxon>
        <taxon>Eublepharis</taxon>
    </lineage>
</organism>
<dbReference type="PANTHER" id="PTHR12011:SF264">
    <property type="entry name" value="ADHESION G-PROTEIN COUPLED RECEPTOR G2"/>
    <property type="match status" value="1"/>
</dbReference>
<evidence type="ECO:0000256" key="10">
    <source>
        <dbReference type="ARBA" id="ARBA00023157"/>
    </source>
</evidence>
<dbReference type="GeneID" id="129326121"/>
<dbReference type="PROSITE" id="PS50221">
    <property type="entry name" value="GAIN_B"/>
    <property type="match status" value="1"/>
</dbReference>
<evidence type="ECO:0000256" key="18">
    <source>
        <dbReference type="SAM" id="Phobius"/>
    </source>
</evidence>
<dbReference type="InterPro" id="IPR017983">
    <property type="entry name" value="GPCR_2_secretin-like_CS"/>
</dbReference>
<dbReference type="Gene3D" id="1.20.1070.10">
    <property type="entry name" value="Rhodopsin 7-helix transmembrane proteins"/>
    <property type="match status" value="1"/>
</dbReference>
<feature type="transmembrane region" description="Helical" evidence="18">
    <location>
        <begin position="1079"/>
        <end position="1102"/>
    </location>
</feature>
<evidence type="ECO:0000256" key="16">
    <source>
        <dbReference type="ARBA" id="ARBA00093560"/>
    </source>
</evidence>
<evidence type="ECO:0000256" key="17">
    <source>
        <dbReference type="SAM" id="MobiDB-lite"/>
    </source>
</evidence>
<dbReference type="SUPFAM" id="SSF81321">
    <property type="entry name" value="Family A G protein-coupled receptor-like"/>
    <property type="match status" value="1"/>
</dbReference>
<name>A0AA97KSQ1_EUBMA</name>
<evidence type="ECO:0000256" key="4">
    <source>
        <dbReference type="ARBA" id="ARBA00022553"/>
    </source>
</evidence>
<keyword evidence="4" id="KW-0597">Phosphoprotein</keyword>
<evidence type="ECO:0000256" key="7">
    <source>
        <dbReference type="ARBA" id="ARBA00022989"/>
    </source>
</evidence>
<dbReference type="InterPro" id="IPR058857">
    <property type="entry name" value="GAIN_ADGRG2/6"/>
</dbReference>
<dbReference type="Gene3D" id="2.60.220.50">
    <property type="match status" value="1"/>
</dbReference>
<keyword evidence="7 18" id="KW-1133">Transmembrane helix</keyword>
<gene>
    <name evidence="22" type="primary">ADGRG2</name>
</gene>
<evidence type="ECO:0000256" key="1">
    <source>
        <dbReference type="ARBA" id="ARBA00004424"/>
    </source>
</evidence>
<feature type="domain" description="GAIN-B" evidence="19">
    <location>
        <begin position="684"/>
        <end position="838"/>
    </location>
</feature>
<comment type="similarity">
    <text evidence="2">Belongs to the G-protein coupled receptor 2 family. Adhesion G-protein coupled receptor (ADGR) subfamily.</text>
</comment>
<dbReference type="Proteomes" id="UP001190640">
    <property type="component" value="Chromosome 3"/>
</dbReference>
<evidence type="ECO:0000256" key="8">
    <source>
        <dbReference type="ARBA" id="ARBA00023040"/>
    </source>
</evidence>
<keyword evidence="12" id="KW-0325">Glycoprotein</keyword>
<dbReference type="Pfam" id="PF26574">
    <property type="entry name" value="GAIN_ADGRG2"/>
    <property type="match status" value="1"/>
</dbReference>
<dbReference type="PROSITE" id="PS00650">
    <property type="entry name" value="G_PROTEIN_RECEP_F2_2"/>
    <property type="match status" value="1"/>
</dbReference>
<evidence type="ECO:0000256" key="2">
    <source>
        <dbReference type="ARBA" id="ARBA00007343"/>
    </source>
</evidence>
<dbReference type="AlphaFoldDB" id="A0AA97KSQ1"/>
<keyword evidence="9 18" id="KW-0472">Membrane</keyword>
<dbReference type="KEGG" id="emc:129326121"/>
<sequence>MITCGTHQCCGDKVQKTLLKYKVSLGLLFFYLLLATSDKAQDGFLGQYSAVFNTACNDVWTLSPGIFVPALKNFTVCISLKLYTTKNPWTAFVYNKKELNGTPSGSSYELGLTGKHDKLTFWVFGNEITLAEGLDERTWNQVCIRWRSELEEVNLYINGQEKKTEKIANGVLHADGQLLLGCSDMPDVSSSSLEGMVGELYMFRMWAKADINHTQDCQDGTIIRWRKEHWVHNKTARHNSSLPCANAENARSGLQAAPVTTPADSSIVTFLTYSNSATDSSSFGTLSSAGTEFSENNVCNLATMCKDSTFYMGTVKFQSNENSTDDSYKLKLSFTGDNTSEVTKLQFPFIQTPLQDPKISDLNSTLQRLSELSFMECGAENQSTSDCNFIVKLDRKMKINRVLTYLQEKAFVGPIELCCCSTSQLSSCPSTIKELQQLQCGMHKVTCAEYSSPGPPVSAFAPSVEPSVTVTQPGTLSPRSITVPPLLLTTPTMYFTAPTQMKSTVPPFIKETSVVLPSSLPTTSIKPSTAASVAKHPVMPSTEVSHTTSSVILTTAVSQATSSSSSATTSPFDVHSVTSPEQIFPNVTSGINSSSVENIVSKMEKALTAEKIEQKHAEEMVNTVSELLDNPQLQILSMSKRIINIVDAIGLKLNFAGESINLTSPSLALAVLKINSSFFKGVSFAVEDSSDLQVAMGTQAPANSVGAIRLPSSVMTNLSSADKHLASRIIFNFFEKTTLFQDPSLKNASLISNVISSSVANLTINNLKTNITVSLKNAKPSQENLTVRCAFWNFTKNGGKGGWAYEGCVVKERRTNETVCSCNHLTSFGVLLDLSRNTTLSPIQVLVLTFITYIGCGLSAIFLSVTLVTYVAFEKIRRDYPSKILIQLCVALLLLNLVFLLDSWIALHHIRGLCISVAVLLHYFLLVSFTWMGLEAFHMYLALVKVFNTYVRKYILKFCIIGWGVPALVVAIVLAIRLDNYGLESYGKFPNGSSDEFCWIKNNVVFYITVVGYFCIIFLLNISMFIVVLIQLCRIKKKKQLGAQRKTSIQDLRSVAGLTFLLGITWGFAFFAWGPVNLIFMYLFAIFNTLQGFFIFIFYCVAKENVRKQWRRYLCCGKYRLAENSDWSRTATNGLKKQNVNQGVSSSSNSLQSNSNSTNSTTMLMNNDYSVLTNGNGNIPSEKNGVSFNVQNGDVRLHDFSGKQLVFHENDDTDPKKSRISLRKTSKRGNLHFIEPM</sequence>
<dbReference type="PANTHER" id="PTHR12011">
    <property type="entry name" value="ADHESION G-PROTEIN COUPLED RECEPTOR"/>
    <property type="match status" value="1"/>
</dbReference>
<dbReference type="InterPro" id="IPR013320">
    <property type="entry name" value="ConA-like_dom_sf"/>
</dbReference>
<feature type="transmembrane region" description="Helical" evidence="18">
    <location>
        <begin position="845"/>
        <end position="873"/>
    </location>
</feature>
<evidence type="ECO:0000313" key="22">
    <source>
        <dbReference type="RefSeq" id="XP_054830240.1"/>
    </source>
</evidence>
<evidence type="ECO:0000256" key="6">
    <source>
        <dbReference type="ARBA" id="ARBA00022729"/>
    </source>
</evidence>
<evidence type="ECO:0000256" key="13">
    <source>
        <dbReference type="ARBA" id="ARBA00023224"/>
    </source>
</evidence>
<evidence type="ECO:0000256" key="14">
    <source>
        <dbReference type="ARBA" id="ARBA00069918"/>
    </source>
</evidence>
<dbReference type="SUPFAM" id="SSF49899">
    <property type="entry name" value="Concanavalin A-like lectins/glucanases"/>
    <property type="match status" value="1"/>
</dbReference>
<keyword evidence="6" id="KW-0732">Signal</keyword>
<protein>
    <recommendedName>
        <fullName evidence="14">Adhesion G-protein coupled receptor G2</fullName>
    </recommendedName>
    <alternativeName>
        <fullName evidence="15">G-protein coupled receptor 64</fullName>
    </alternativeName>
</protein>
<comment type="subunit">
    <text evidence="16">Heterodimer of 2 chains generated by proteolytic processing; the large extracellular N-terminal fragment and the membrane-bound C-terminal fragment predominantly remain associated and non-covalently linked. Interacts with CFTR.</text>
</comment>
<evidence type="ECO:0000259" key="20">
    <source>
        <dbReference type="PROSITE" id="PS50261"/>
    </source>
</evidence>
<dbReference type="InterPro" id="IPR000203">
    <property type="entry name" value="GPS"/>
</dbReference>
<dbReference type="CDD" id="cd15444">
    <property type="entry name" value="7tmB2_GPR64"/>
    <property type="match status" value="1"/>
</dbReference>
<dbReference type="RefSeq" id="XP_054830240.1">
    <property type="nucleotide sequence ID" value="XM_054974265.1"/>
</dbReference>
<dbReference type="FunFam" id="1.20.1070.10:FF:000043">
    <property type="entry name" value="adhesion G-protein coupled receptor G2 isoform X1"/>
    <property type="match status" value="1"/>
</dbReference>
<keyword evidence="5 18" id="KW-0812">Transmembrane</keyword>
<dbReference type="GO" id="GO:0007189">
    <property type="term" value="P:adenylate cyclase-activating G protein-coupled receptor signaling pathway"/>
    <property type="evidence" value="ECO:0007669"/>
    <property type="project" value="TreeGrafter"/>
</dbReference>
<evidence type="ECO:0000256" key="3">
    <source>
        <dbReference type="ARBA" id="ARBA00022475"/>
    </source>
</evidence>
<keyword evidence="21" id="KW-1185">Reference proteome</keyword>
<keyword evidence="8" id="KW-0297">G-protein coupled receptor</keyword>
<feature type="domain" description="G-protein coupled receptors family 2 profile 2" evidence="20">
    <location>
        <begin position="848"/>
        <end position="1103"/>
    </location>
</feature>
<dbReference type="SMART" id="SM00303">
    <property type="entry name" value="GPS"/>
    <property type="match status" value="1"/>
</dbReference>
<reference evidence="22" key="1">
    <citation type="submission" date="2025-08" db="UniProtKB">
        <authorList>
            <consortium name="RefSeq"/>
        </authorList>
    </citation>
    <scope>IDENTIFICATION</scope>
    <source>
        <tissue evidence="22">Blood</tissue>
    </source>
</reference>
<dbReference type="FunFam" id="2.60.220.50:FF:000003">
    <property type="entry name" value="adhesion G-protein coupled receptor G2 isoform X2"/>
    <property type="match status" value="1"/>
</dbReference>
<feature type="transmembrane region" description="Helical" evidence="18">
    <location>
        <begin position="1004"/>
        <end position="1033"/>
    </location>
</feature>
<comment type="subcellular location">
    <subcellularLocation>
        <location evidence="1">Apical cell membrane</location>
        <topology evidence="1">Multi-pass membrane protein</topology>
    </subcellularLocation>
</comment>
<dbReference type="PRINTS" id="PR00249">
    <property type="entry name" value="GPCRSECRETIN"/>
</dbReference>
<evidence type="ECO:0000256" key="11">
    <source>
        <dbReference type="ARBA" id="ARBA00023170"/>
    </source>
</evidence>
<feature type="transmembrane region" description="Helical" evidence="18">
    <location>
        <begin position="954"/>
        <end position="976"/>
    </location>
</feature>
<feature type="transmembrane region" description="Helical" evidence="18">
    <location>
        <begin position="1054"/>
        <end position="1073"/>
    </location>
</feature>
<evidence type="ECO:0000256" key="9">
    <source>
        <dbReference type="ARBA" id="ARBA00023136"/>
    </source>
</evidence>
<keyword evidence="11 22" id="KW-0675">Receptor</keyword>
<dbReference type="Pfam" id="PF00002">
    <property type="entry name" value="7tm_2"/>
    <property type="match status" value="1"/>
</dbReference>
<dbReference type="Gene3D" id="2.60.120.200">
    <property type="match status" value="1"/>
</dbReference>
<proteinExistence type="inferred from homology"/>
<dbReference type="InterPro" id="IPR017981">
    <property type="entry name" value="GPCR_2-like_7TM"/>
</dbReference>
<feature type="transmembrane region" description="Helical" evidence="18">
    <location>
        <begin position="913"/>
        <end position="934"/>
    </location>
</feature>
<dbReference type="InterPro" id="IPR057244">
    <property type="entry name" value="GAIN_B"/>
</dbReference>
<dbReference type="GO" id="GO:0004930">
    <property type="term" value="F:G protein-coupled receptor activity"/>
    <property type="evidence" value="ECO:0007669"/>
    <property type="project" value="UniProtKB-KW"/>
</dbReference>
<dbReference type="CTD" id="10149"/>
<dbReference type="Pfam" id="PF01825">
    <property type="entry name" value="GPS"/>
    <property type="match status" value="1"/>
</dbReference>
<feature type="transmembrane region" description="Helical" evidence="18">
    <location>
        <begin position="885"/>
        <end position="907"/>
    </location>
</feature>
<feature type="region of interest" description="Disordered" evidence="17">
    <location>
        <begin position="1138"/>
        <end position="1157"/>
    </location>
</feature>
<keyword evidence="13" id="KW-0807">Transducer</keyword>
<keyword evidence="10" id="KW-1015">Disulfide bond</keyword>
<evidence type="ECO:0000256" key="15">
    <source>
        <dbReference type="ARBA" id="ARBA00083924"/>
    </source>
</evidence>
<evidence type="ECO:0000259" key="19">
    <source>
        <dbReference type="PROSITE" id="PS50221"/>
    </source>
</evidence>
<dbReference type="InterPro" id="IPR058772">
    <property type="entry name" value="ADGRG2_N"/>
</dbReference>
<dbReference type="GO" id="GO:0016324">
    <property type="term" value="C:apical plasma membrane"/>
    <property type="evidence" value="ECO:0007669"/>
    <property type="project" value="UniProtKB-SubCell"/>
</dbReference>
<evidence type="ECO:0000256" key="5">
    <source>
        <dbReference type="ARBA" id="ARBA00022692"/>
    </source>
</evidence>
<dbReference type="InterPro" id="IPR000832">
    <property type="entry name" value="GPCR_2_secretin-like"/>
</dbReference>
<dbReference type="InterPro" id="IPR046338">
    <property type="entry name" value="GAIN_dom_sf"/>
</dbReference>
<dbReference type="GO" id="GO:0007166">
    <property type="term" value="P:cell surface receptor signaling pathway"/>
    <property type="evidence" value="ECO:0007669"/>
    <property type="project" value="InterPro"/>
</dbReference>
<keyword evidence="3" id="KW-1003">Cell membrane</keyword>
<dbReference type="Pfam" id="PF26152">
    <property type="entry name" value="ADGRG2_N"/>
    <property type="match status" value="1"/>
</dbReference>
<evidence type="ECO:0000313" key="21">
    <source>
        <dbReference type="Proteomes" id="UP001190640"/>
    </source>
</evidence>
<dbReference type="Pfam" id="PF13385">
    <property type="entry name" value="Laminin_G_3"/>
    <property type="match status" value="1"/>
</dbReference>
<accession>A0AA97KSQ1</accession>
<dbReference type="PROSITE" id="PS50261">
    <property type="entry name" value="G_PROTEIN_RECEP_F2_4"/>
    <property type="match status" value="1"/>
</dbReference>
<evidence type="ECO:0000256" key="12">
    <source>
        <dbReference type="ARBA" id="ARBA00023180"/>
    </source>
</evidence>